<dbReference type="InterPro" id="IPR015853">
    <property type="entry name" value="ABC_transpr_FbpC"/>
</dbReference>
<keyword evidence="3" id="KW-1003">Cell membrane</keyword>
<dbReference type="PANTHER" id="PTHR42781">
    <property type="entry name" value="SPERMIDINE/PUTRESCINE IMPORT ATP-BINDING PROTEIN POTA"/>
    <property type="match status" value="1"/>
</dbReference>
<keyword evidence="4" id="KW-0410">Iron transport</keyword>
<dbReference type="Proteomes" id="UP000233491">
    <property type="component" value="Unassembled WGS sequence"/>
</dbReference>
<dbReference type="FunFam" id="3.40.50.300:FF:000425">
    <property type="entry name" value="Probable ABC transporter, ATP-binding subunit"/>
    <property type="match status" value="1"/>
</dbReference>
<dbReference type="InterPro" id="IPR003439">
    <property type="entry name" value="ABC_transporter-like_ATP-bd"/>
</dbReference>
<keyword evidence="12" id="KW-1185">Reference proteome</keyword>
<evidence type="ECO:0000313" key="11">
    <source>
        <dbReference type="EMBL" id="PKR90750.1"/>
    </source>
</evidence>
<keyword evidence="6 11" id="KW-0067">ATP-binding</keyword>
<keyword evidence="8" id="KW-0406">Ion transport</keyword>
<dbReference type="SUPFAM" id="SSF50331">
    <property type="entry name" value="MOP-like"/>
    <property type="match status" value="1"/>
</dbReference>
<dbReference type="InterPro" id="IPR003593">
    <property type="entry name" value="AAA+_ATPase"/>
</dbReference>
<evidence type="ECO:0000259" key="10">
    <source>
        <dbReference type="PROSITE" id="PS50893"/>
    </source>
</evidence>
<dbReference type="PANTHER" id="PTHR42781:SF4">
    <property type="entry name" value="SPERMIDINE_PUTRESCINE IMPORT ATP-BINDING PROTEIN POTA"/>
    <property type="match status" value="1"/>
</dbReference>
<dbReference type="InterPro" id="IPR027417">
    <property type="entry name" value="P-loop_NTPase"/>
</dbReference>
<keyword evidence="9" id="KW-0472">Membrane</keyword>
<feature type="domain" description="ABC transporter" evidence="10">
    <location>
        <begin position="7"/>
        <end position="239"/>
    </location>
</feature>
<evidence type="ECO:0000256" key="3">
    <source>
        <dbReference type="ARBA" id="ARBA00022475"/>
    </source>
</evidence>
<dbReference type="SMART" id="SM00382">
    <property type="entry name" value="AAA"/>
    <property type="match status" value="1"/>
</dbReference>
<dbReference type="EMBL" id="PJNW01000002">
    <property type="protein sequence ID" value="PKR90750.1"/>
    <property type="molecule type" value="Genomic_DNA"/>
</dbReference>
<organism evidence="11 12">
    <name type="scientific">Pleomorphomonas diazotrophica</name>
    <dbReference type="NCBI Taxonomy" id="1166257"/>
    <lineage>
        <taxon>Bacteria</taxon>
        <taxon>Pseudomonadati</taxon>
        <taxon>Pseudomonadota</taxon>
        <taxon>Alphaproteobacteria</taxon>
        <taxon>Hyphomicrobiales</taxon>
        <taxon>Pleomorphomonadaceae</taxon>
        <taxon>Pleomorphomonas</taxon>
    </lineage>
</organism>
<comment type="caution">
    <text evidence="11">The sequence shown here is derived from an EMBL/GenBank/DDBJ whole genome shotgun (WGS) entry which is preliminary data.</text>
</comment>
<evidence type="ECO:0000256" key="7">
    <source>
        <dbReference type="ARBA" id="ARBA00023004"/>
    </source>
</evidence>
<dbReference type="InterPro" id="IPR050093">
    <property type="entry name" value="ABC_SmlMolc_Importer"/>
</dbReference>
<dbReference type="OrthoDB" id="9802264at2"/>
<name>A0A2N3M1J4_9HYPH</name>
<comment type="similarity">
    <text evidence="1">Belongs to the ABC transporter superfamily.</text>
</comment>
<evidence type="ECO:0000256" key="2">
    <source>
        <dbReference type="ARBA" id="ARBA00022448"/>
    </source>
</evidence>
<sequence>MLPTPALEIASLSRRFGETVAVRNVSLAVDRGALLCLAGHSGCGKSSLLRLIAGVDAPDAGIIRIDGQEVAGPKGFVEPEQRRIGFVFQDYALFPHLTVQENVRFGLRGMARSDAILRAREMLDGVGLGGHAHRYPHELSGGEQQRVALARALAPSPRLILMDEPFSNLDRALREGVRRDTVSLIRELGTTAIIVSHDPEEALSLGDQVVLMRSGEIVQSGTAYDLYDRPNGTYAASFFAACNNLPGLVTNGHIETAIGVLPLAGRLSDGDRVAVLVRPSAIDVSPRHEGESLAFKVTARQMRGEMEAVWVAIPGLDVPLEIRSISRLPANVGHVAVQMRPEQAMIFKV</sequence>
<dbReference type="GO" id="GO:0015697">
    <property type="term" value="P:quaternary ammonium group transport"/>
    <property type="evidence" value="ECO:0007669"/>
    <property type="project" value="UniProtKB-ARBA"/>
</dbReference>
<dbReference type="Pfam" id="PF00005">
    <property type="entry name" value="ABC_tran"/>
    <property type="match status" value="1"/>
</dbReference>
<evidence type="ECO:0000256" key="8">
    <source>
        <dbReference type="ARBA" id="ARBA00023065"/>
    </source>
</evidence>
<protein>
    <submittedName>
        <fullName evidence="11">ABC transporter ATP-binding protein</fullName>
    </submittedName>
</protein>
<dbReference type="CDD" id="cd03259">
    <property type="entry name" value="ABC_Carb_Solutes_like"/>
    <property type="match status" value="1"/>
</dbReference>
<accession>A0A2N3M1J4</accession>
<evidence type="ECO:0000256" key="9">
    <source>
        <dbReference type="ARBA" id="ARBA00023136"/>
    </source>
</evidence>
<gene>
    <name evidence="11" type="ORF">CXZ10_05170</name>
</gene>
<dbReference type="GO" id="GO:0015408">
    <property type="term" value="F:ABC-type ferric iron transporter activity"/>
    <property type="evidence" value="ECO:0007669"/>
    <property type="project" value="InterPro"/>
</dbReference>
<reference evidence="11 12" key="1">
    <citation type="submission" date="2017-12" db="EMBL/GenBank/DDBJ databases">
        <title>Anaerobic carbon monoxide metabolism by Pleomorphomonas carboxyditropha sp. nov., a new mesophilic hydrogenogenic carboxidotroph.</title>
        <authorList>
            <person name="Esquivel-Elizondo S."/>
            <person name="Krajmalnik-Brown R."/>
        </authorList>
    </citation>
    <scope>NUCLEOTIDE SEQUENCE [LARGE SCALE GENOMIC DNA]</scope>
    <source>
        <strain evidence="11 12">R5-392</strain>
    </source>
</reference>
<dbReference type="GO" id="GO:0016020">
    <property type="term" value="C:membrane"/>
    <property type="evidence" value="ECO:0007669"/>
    <property type="project" value="InterPro"/>
</dbReference>
<evidence type="ECO:0000256" key="4">
    <source>
        <dbReference type="ARBA" id="ARBA00022496"/>
    </source>
</evidence>
<evidence type="ECO:0000313" key="12">
    <source>
        <dbReference type="Proteomes" id="UP000233491"/>
    </source>
</evidence>
<dbReference type="GO" id="GO:0005524">
    <property type="term" value="F:ATP binding"/>
    <property type="evidence" value="ECO:0007669"/>
    <property type="project" value="UniProtKB-KW"/>
</dbReference>
<dbReference type="AlphaFoldDB" id="A0A2N3M1J4"/>
<dbReference type="GO" id="GO:0016887">
    <property type="term" value="F:ATP hydrolysis activity"/>
    <property type="evidence" value="ECO:0007669"/>
    <property type="project" value="InterPro"/>
</dbReference>
<keyword evidence="5" id="KW-0547">Nucleotide-binding</keyword>
<dbReference type="SUPFAM" id="SSF52540">
    <property type="entry name" value="P-loop containing nucleoside triphosphate hydrolases"/>
    <property type="match status" value="1"/>
</dbReference>
<evidence type="ECO:0000256" key="5">
    <source>
        <dbReference type="ARBA" id="ARBA00022741"/>
    </source>
</evidence>
<dbReference type="InterPro" id="IPR017871">
    <property type="entry name" value="ABC_transporter-like_CS"/>
</dbReference>
<evidence type="ECO:0000256" key="6">
    <source>
        <dbReference type="ARBA" id="ARBA00022840"/>
    </source>
</evidence>
<keyword evidence="2" id="KW-0813">Transport</keyword>
<dbReference type="RefSeq" id="WP_101288013.1">
    <property type="nucleotide sequence ID" value="NZ_FOUQ01000001.1"/>
</dbReference>
<evidence type="ECO:0000256" key="1">
    <source>
        <dbReference type="ARBA" id="ARBA00005417"/>
    </source>
</evidence>
<dbReference type="InterPro" id="IPR008995">
    <property type="entry name" value="Mo/tungstate-bd_C_term_dom"/>
</dbReference>
<dbReference type="Gene3D" id="3.40.50.300">
    <property type="entry name" value="P-loop containing nucleotide triphosphate hydrolases"/>
    <property type="match status" value="1"/>
</dbReference>
<dbReference type="PROSITE" id="PS50893">
    <property type="entry name" value="ABC_TRANSPORTER_2"/>
    <property type="match status" value="1"/>
</dbReference>
<dbReference type="PROSITE" id="PS00211">
    <property type="entry name" value="ABC_TRANSPORTER_1"/>
    <property type="match status" value="1"/>
</dbReference>
<proteinExistence type="inferred from homology"/>
<keyword evidence="7" id="KW-0408">Iron</keyword>